<sequence>MKKFIFALLLIGSLFAQTRTVNAHLLVKGDISMEGNADDAFEGTFTLPSVTADRTWTLPDADLTFGSLLTDPMTTRGDIIYRNSSNVTARLGIGTNLYVLQSDGTDLAWSEFLASEMNIVDGGSKITATEVEGALQENRIAIDLNTSKVTMTYPGAGIALSTGSAWSSSITNNSANWNTAYTDRLKWDGGATDLVASTGRTSLGGTTIGQNIFIKTNPGAITFGRANADNTFDWLSATNFRTAIGVDVAGTDNSTDVTLNASATTGGLGLSTQEITYRAATNAQTGYMTAALVTNIETNNAKNTNVSTTLSTGTVNATTYSITSDGGADDVTLVEATTTTSGLLGAAKWDEIVANTVHKGSSGTDHSLLGATPGTATASIALIVDANKDITLDGGDLTAVLGNFTGNVESNSLNVIEGYGSGRLILRKSQIEISPGDTPNTNINVNVNNAARDFNQPTMTDATNLIATGSSGSFSLNAGNTLTLDISENIITVLGWFFYVQDMNSSGTITYYVDAQISGANIILIPYITGNSTGQSWLDIIDAGDTAAFVILYLTST</sequence>
<organism evidence="1">
    <name type="scientific">marine sediment metagenome</name>
    <dbReference type="NCBI Taxonomy" id="412755"/>
    <lineage>
        <taxon>unclassified sequences</taxon>
        <taxon>metagenomes</taxon>
        <taxon>ecological metagenomes</taxon>
    </lineage>
</organism>
<comment type="caution">
    <text evidence="1">The sequence shown here is derived from an EMBL/GenBank/DDBJ whole genome shotgun (WGS) entry which is preliminary data.</text>
</comment>
<accession>A0A0F9TCR5</accession>
<reference evidence="1" key="1">
    <citation type="journal article" date="2015" name="Nature">
        <title>Complex archaea that bridge the gap between prokaryotes and eukaryotes.</title>
        <authorList>
            <person name="Spang A."/>
            <person name="Saw J.H."/>
            <person name="Jorgensen S.L."/>
            <person name="Zaremba-Niedzwiedzka K."/>
            <person name="Martijn J."/>
            <person name="Lind A.E."/>
            <person name="van Eijk R."/>
            <person name="Schleper C."/>
            <person name="Guy L."/>
            <person name="Ettema T.J."/>
        </authorList>
    </citation>
    <scope>NUCLEOTIDE SEQUENCE</scope>
</reference>
<name>A0A0F9TCR5_9ZZZZ</name>
<protein>
    <submittedName>
        <fullName evidence="1">Uncharacterized protein</fullName>
    </submittedName>
</protein>
<evidence type="ECO:0000313" key="1">
    <source>
        <dbReference type="EMBL" id="KKN76989.1"/>
    </source>
</evidence>
<dbReference type="EMBL" id="LAZR01000286">
    <property type="protein sequence ID" value="KKN76989.1"/>
    <property type="molecule type" value="Genomic_DNA"/>
</dbReference>
<gene>
    <name evidence="1" type="ORF">LCGC14_0364810</name>
</gene>
<proteinExistence type="predicted"/>
<dbReference type="AlphaFoldDB" id="A0A0F9TCR5"/>